<dbReference type="SUPFAM" id="SSF49899">
    <property type="entry name" value="Concanavalin A-like lectins/glucanases"/>
    <property type="match status" value="1"/>
</dbReference>
<dbReference type="Gene3D" id="2.60.120.200">
    <property type="match status" value="1"/>
</dbReference>
<comment type="caution">
    <text evidence="2">The sequence shown here is derived from an EMBL/GenBank/DDBJ whole genome shotgun (WGS) entry which is preliminary data.</text>
</comment>
<name>A0ABY1PRF8_9BACT</name>
<evidence type="ECO:0000313" key="3">
    <source>
        <dbReference type="Proteomes" id="UP001158067"/>
    </source>
</evidence>
<keyword evidence="1" id="KW-1133">Transmembrane helix</keyword>
<dbReference type="PANTHER" id="PTHR30273:SF2">
    <property type="entry name" value="PROTEIN FECR"/>
    <property type="match status" value="1"/>
</dbReference>
<keyword evidence="3" id="KW-1185">Reference proteome</keyword>
<accession>A0ABY1PRF8</accession>
<keyword evidence="1" id="KW-0472">Membrane</keyword>
<evidence type="ECO:0000313" key="2">
    <source>
        <dbReference type="EMBL" id="SMP38606.1"/>
    </source>
</evidence>
<reference evidence="2 3" key="1">
    <citation type="submission" date="2017-05" db="EMBL/GenBank/DDBJ databases">
        <authorList>
            <person name="Varghese N."/>
            <person name="Submissions S."/>
        </authorList>
    </citation>
    <scope>NUCLEOTIDE SEQUENCE [LARGE SCALE GENOMIC DNA]</scope>
    <source>
        <strain evidence="2 3">DSM 25457</strain>
    </source>
</reference>
<dbReference type="Gene3D" id="2.60.120.1440">
    <property type="match status" value="1"/>
</dbReference>
<protein>
    <submittedName>
        <fullName evidence="2">Concanavalin A-like lectin/glucanases superfamily protein</fullName>
    </submittedName>
</protein>
<dbReference type="EMBL" id="FXUG01000001">
    <property type="protein sequence ID" value="SMP38606.1"/>
    <property type="molecule type" value="Genomic_DNA"/>
</dbReference>
<keyword evidence="1" id="KW-0812">Transmembrane</keyword>
<gene>
    <name evidence="2" type="ORF">SAMN06265222_101159</name>
</gene>
<proteinExistence type="predicted"/>
<feature type="transmembrane region" description="Helical" evidence="1">
    <location>
        <begin position="112"/>
        <end position="133"/>
    </location>
</feature>
<dbReference type="Proteomes" id="UP001158067">
    <property type="component" value="Unassembled WGS sequence"/>
</dbReference>
<evidence type="ECO:0000256" key="1">
    <source>
        <dbReference type="SAM" id="Phobius"/>
    </source>
</evidence>
<dbReference type="InterPro" id="IPR012373">
    <property type="entry name" value="Ferrdict_sens_TM"/>
</dbReference>
<sequence>MDQDLQRLLEAWLSSEPDANTTAPLVERLRQDAAFRKAFVDELAMLGQLKAVQSSQPRWLELEDVLSSELEQDIAAPQTLGQQANEERFETKVMTGIGETSRHVPKRSSATYLAAIITGLATAATIIGIQFWMQPETIPPSIAQVPDNSTGDAIDVAENQNAAPPSQERGNANTLSTIDAVAVLSQSVGVQWSGDRKPEVGDSLNLGDFVLDRGTVQLDFLAGVRLLLRGPADIELRAPDEVLLRHGSASCFVSEMGRGFRIVTSEMEVIDLGTAFSIEVEEGRQPEVHVLEGSVEIHSEQQTSPLELTEQKAIQMSKSGPESVIYAPQRFPQISDLHARQRARDRQKFEQWKKSADLLSQDPAVLLHYTFEEAHQDGLALTNHAADSSQATDGAVIGCQWAPGRWRNKRALLYRKSTDRVMFQVPGAFDELTFMVWARIDALTQPITSLLMTENPARRQQFSRANDQSVAGAFSRLATSNVKTVRWEISQAHPNVMFSVGHGQEGNWRYDTCPVQNPATHPDNWGVWECLAVTCNATKREVTHYRNGEPIGTCRIKNADPLLLDFMELGNFGATREELEKSKGSSQRRFFGAIDELVIARRVMTAEEIKTFWSNGKP</sequence>
<dbReference type="PANTHER" id="PTHR30273">
    <property type="entry name" value="PERIPLASMIC SIGNAL SENSOR AND SIGMA FACTOR ACTIVATOR FECR-RELATED"/>
    <property type="match status" value="1"/>
</dbReference>
<organism evidence="2 3">
    <name type="scientific">Neorhodopirellula lusitana</name>
    <dbReference type="NCBI Taxonomy" id="445327"/>
    <lineage>
        <taxon>Bacteria</taxon>
        <taxon>Pseudomonadati</taxon>
        <taxon>Planctomycetota</taxon>
        <taxon>Planctomycetia</taxon>
        <taxon>Pirellulales</taxon>
        <taxon>Pirellulaceae</taxon>
        <taxon>Neorhodopirellula</taxon>
    </lineage>
</organism>
<dbReference type="InterPro" id="IPR013320">
    <property type="entry name" value="ConA-like_dom_sf"/>
</dbReference>